<accession>A0A7W7IP39</accession>
<dbReference type="SUPFAM" id="SSF117396">
    <property type="entry name" value="TM1631-like"/>
    <property type="match status" value="1"/>
</dbReference>
<name>A0A7W7IP39_9CAUL</name>
<evidence type="ECO:0000313" key="1">
    <source>
        <dbReference type="EMBL" id="MBB4797697.1"/>
    </source>
</evidence>
<proteinExistence type="predicted"/>
<dbReference type="Proteomes" id="UP000539957">
    <property type="component" value="Unassembled WGS sequence"/>
</dbReference>
<dbReference type="Gene3D" id="3.20.20.410">
    <property type="entry name" value="Protein of unknown function UPF0759"/>
    <property type="match status" value="1"/>
</dbReference>
<reference evidence="1 2" key="1">
    <citation type="submission" date="2020-08" db="EMBL/GenBank/DDBJ databases">
        <title>Functional genomics of gut bacteria from endangered species of beetles.</title>
        <authorList>
            <person name="Carlos-Shanley C."/>
        </authorList>
    </citation>
    <scope>NUCLEOTIDE SEQUENCE [LARGE SCALE GENOMIC DNA]</scope>
    <source>
        <strain evidence="1 2">S00123</strain>
    </source>
</reference>
<keyword evidence="2" id="KW-1185">Reference proteome</keyword>
<sequence length="256" mass="27475">MNPEGLAGSAAPGEIKLRVGTAGWAIPAGVRERFPVAGGGLERYASRLGAVEINSTFYRRHRVSTFERWAAATPADFRFAVKAPREITHRRKLENCEDVLADLAADLRGLGDRLGPVLIQTPPGLAFEETRTGAFLDACEAQIETAIVMEPRHASWFTASADHWLSTRRVARVAADPEPAPGAGLPGGSGAHVYFRLHGSPDMYRSAYGRDRLKAILQRVMAAGEVGAERWVIFDNTASGAAAADALALARMARSA</sequence>
<dbReference type="InterPro" id="IPR002763">
    <property type="entry name" value="DUF72"/>
</dbReference>
<dbReference type="Pfam" id="PF01904">
    <property type="entry name" value="DUF72"/>
    <property type="match status" value="1"/>
</dbReference>
<dbReference type="PANTHER" id="PTHR30348">
    <property type="entry name" value="UNCHARACTERIZED PROTEIN YECE"/>
    <property type="match status" value="1"/>
</dbReference>
<evidence type="ECO:0000313" key="2">
    <source>
        <dbReference type="Proteomes" id="UP000539957"/>
    </source>
</evidence>
<dbReference type="RefSeq" id="WP_311769911.1">
    <property type="nucleotide sequence ID" value="NZ_JACHKY010000002.1"/>
</dbReference>
<organism evidence="1 2">
    <name type="scientific">Brevundimonas bullata</name>
    <dbReference type="NCBI Taxonomy" id="13160"/>
    <lineage>
        <taxon>Bacteria</taxon>
        <taxon>Pseudomonadati</taxon>
        <taxon>Pseudomonadota</taxon>
        <taxon>Alphaproteobacteria</taxon>
        <taxon>Caulobacterales</taxon>
        <taxon>Caulobacteraceae</taxon>
        <taxon>Brevundimonas</taxon>
    </lineage>
</organism>
<protein>
    <submittedName>
        <fullName evidence="1">Uncharacterized protein YecE (DUF72 family)</fullName>
    </submittedName>
</protein>
<dbReference type="AlphaFoldDB" id="A0A7W7IP39"/>
<dbReference type="InterPro" id="IPR036520">
    <property type="entry name" value="UPF0759_sf"/>
</dbReference>
<dbReference type="PANTHER" id="PTHR30348:SF14">
    <property type="entry name" value="BLR8050 PROTEIN"/>
    <property type="match status" value="1"/>
</dbReference>
<dbReference type="EMBL" id="JACHKY010000002">
    <property type="protein sequence ID" value="MBB4797697.1"/>
    <property type="molecule type" value="Genomic_DNA"/>
</dbReference>
<gene>
    <name evidence="1" type="ORF">HNP32_001421</name>
</gene>
<comment type="caution">
    <text evidence="1">The sequence shown here is derived from an EMBL/GenBank/DDBJ whole genome shotgun (WGS) entry which is preliminary data.</text>
</comment>